<accession>A0A7X1B8A0</accession>
<name>A0A7X1B8A0_9BACT</name>
<feature type="chain" id="PRO_5030609997" evidence="1">
    <location>
        <begin position="23"/>
        <end position="142"/>
    </location>
</feature>
<evidence type="ECO:0000313" key="2">
    <source>
        <dbReference type="EMBL" id="MBC2607529.1"/>
    </source>
</evidence>
<evidence type="ECO:0000313" key="3">
    <source>
        <dbReference type="Proteomes" id="UP000526501"/>
    </source>
</evidence>
<dbReference type="AlphaFoldDB" id="A0A7X1B8A0"/>
<comment type="caution">
    <text evidence="2">The sequence shown here is derived from an EMBL/GenBank/DDBJ whole genome shotgun (WGS) entry which is preliminary data.</text>
</comment>
<sequence length="142" mass="16464">MPRNLIPLMASALALPFLPACTTTEHGQLETSAREQVFTDYFLALRNAIETEFVQEDRRNSIYEGINIEYRDMYLDLYIDGKGLLYLREDAVNKAIKDKPNLMRILVQALAHYNESPLLPPTGYLKENDLIEHRLDISFLRF</sequence>
<dbReference type="RefSeq" id="WP_185661409.1">
    <property type="nucleotide sequence ID" value="NZ_CAWPOO010000013.1"/>
</dbReference>
<reference evidence="2 3" key="1">
    <citation type="submission" date="2020-07" db="EMBL/GenBank/DDBJ databases">
        <authorList>
            <person name="Feng X."/>
        </authorList>
    </citation>
    <scope>NUCLEOTIDE SEQUENCE [LARGE SCALE GENOMIC DNA]</scope>
    <source>
        <strain evidence="2 3">JCM23202</strain>
    </source>
</reference>
<protein>
    <submittedName>
        <fullName evidence="2">Uncharacterized protein</fullName>
    </submittedName>
</protein>
<gene>
    <name evidence="2" type="ORF">H5P27_15860</name>
</gene>
<feature type="signal peptide" evidence="1">
    <location>
        <begin position="1"/>
        <end position="22"/>
    </location>
</feature>
<keyword evidence="1" id="KW-0732">Signal</keyword>
<proteinExistence type="predicted"/>
<organism evidence="2 3">
    <name type="scientific">Pelagicoccus albus</name>
    <dbReference type="NCBI Taxonomy" id="415222"/>
    <lineage>
        <taxon>Bacteria</taxon>
        <taxon>Pseudomonadati</taxon>
        <taxon>Verrucomicrobiota</taxon>
        <taxon>Opitutia</taxon>
        <taxon>Puniceicoccales</taxon>
        <taxon>Pelagicoccaceae</taxon>
        <taxon>Pelagicoccus</taxon>
    </lineage>
</organism>
<dbReference type="Proteomes" id="UP000526501">
    <property type="component" value="Unassembled WGS sequence"/>
</dbReference>
<keyword evidence="3" id="KW-1185">Reference proteome</keyword>
<dbReference type="EMBL" id="JACHVC010000013">
    <property type="protein sequence ID" value="MBC2607529.1"/>
    <property type="molecule type" value="Genomic_DNA"/>
</dbReference>
<evidence type="ECO:0000256" key="1">
    <source>
        <dbReference type="SAM" id="SignalP"/>
    </source>
</evidence>